<evidence type="ECO:0000313" key="2">
    <source>
        <dbReference type="Proteomes" id="UP000006591"/>
    </source>
</evidence>
<reference evidence="1" key="1">
    <citation type="submission" date="2015-04" db="UniProtKB">
        <authorList>
            <consortium name="EnsemblPlants"/>
        </authorList>
    </citation>
    <scope>IDENTIFICATION</scope>
    <source>
        <strain evidence="1">SL10</strain>
    </source>
</reference>
<dbReference type="Proteomes" id="UP000006591">
    <property type="component" value="Chromosome 8"/>
</dbReference>
<accession>A0A0E0I6K2</accession>
<proteinExistence type="predicted"/>
<protein>
    <submittedName>
        <fullName evidence="1">Uncharacterized protein</fullName>
    </submittedName>
</protein>
<reference evidence="1" key="2">
    <citation type="submission" date="2018-04" db="EMBL/GenBank/DDBJ databases">
        <title>OnivRS2 (Oryza nivara Reference Sequence Version 2).</title>
        <authorList>
            <person name="Zhang J."/>
            <person name="Kudrna D."/>
            <person name="Lee S."/>
            <person name="Talag J."/>
            <person name="Rajasekar S."/>
            <person name="Welchert J."/>
            <person name="Hsing Y.-I."/>
            <person name="Wing R.A."/>
        </authorList>
    </citation>
    <scope>NUCLEOTIDE SEQUENCE [LARGE SCALE GENOMIC DNA]</scope>
    <source>
        <strain evidence="1">SL10</strain>
    </source>
</reference>
<sequence>MQWPLRTYIWELRQSQWRPQTPIVLLIHAPQLSKAHFSSFPVSAQTSPLGDATTTTLFFFPIAVVDLAGDTAATAPPPPSLPRIVAG</sequence>
<dbReference type="EnsemblPlants" id="ONIVA08G01040.1">
    <property type="protein sequence ID" value="ONIVA08G01040.1"/>
    <property type="gene ID" value="ONIVA08G01040"/>
</dbReference>
<dbReference type="HOGENOM" id="CLU_2487266_0_0_1"/>
<dbReference type="AlphaFoldDB" id="A0A0E0I6K2"/>
<organism evidence="1">
    <name type="scientific">Oryza nivara</name>
    <name type="common">Indian wild rice</name>
    <name type="synonym">Oryza sativa f. spontanea</name>
    <dbReference type="NCBI Taxonomy" id="4536"/>
    <lineage>
        <taxon>Eukaryota</taxon>
        <taxon>Viridiplantae</taxon>
        <taxon>Streptophyta</taxon>
        <taxon>Embryophyta</taxon>
        <taxon>Tracheophyta</taxon>
        <taxon>Spermatophyta</taxon>
        <taxon>Magnoliopsida</taxon>
        <taxon>Liliopsida</taxon>
        <taxon>Poales</taxon>
        <taxon>Poaceae</taxon>
        <taxon>BOP clade</taxon>
        <taxon>Oryzoideae</taxon>
        <taxon>Oryzeae</taxon>
        <taxon>Oryzinae</taxon>
        <taxon>Oryza</taxon>
    </lineage>
</organism>
<evidence type="ECO:0000313" key="1">
    <source>
        <dbReference type="EnsemblPlants" id="ONIVA08G01040.1"/>
    </source>
</evidence>
<keyword evidence="2" id="KW-1185">Reference proteome</keyword>
<name>A0A0E0I6K2_ORYNI</name>
<dbReference type="Gramene" id="ONIVA08G01040.1">
    <property type="protein sequence ID" value="ONIVA08G01040.1"/>
    <property type="gene ID" value="ONIVA08G01040"/>
</dbReference>